<comment type="caution">
    <text evidence="1">The sequence shown here is derived from an EMBL/GenBank/DDBJ whole genome shotgun (WGS) entry which is preliminary data.</text>
</comment>
<gene>
    <name evidence="1" type="ORF">KUCAC02_024592</name>
</gene>
<organism evidence="1 2">
    <name type="scientific">Chaenocephalus aceratus</name>
    <name type="common">Blackfin icefish</name>
    <name type="synonym">Chaenichthys aceratus</name>
    <dbReference type="NCBI Taxonomy" id="36190"/>
    <lineage>
        <taxon>Eukaryota</taxon>
        <taxon>Metazoa</taxon>
        <taxon>Chordata</taxon>
        <taxon>Craniata</taxon>
        <taxon>Vertebrata</taxon>
        <taxon>Euteleostomi</taxon>
        <taxon>Actinopterygii</taxon>
        <taxon>Neopterygii</taxon>
        <taxon>Teleostei</taxon>
        <taxon>Neoteleostei</taxon>
        <taxon>Acanthomorphata</taxon>
        <taxon>Eupercaria</taxon>
        <taxon>Perciformes</taxon>
        <taxon>Notothenioidei</taxon>
        <taxon>Channichthyidae</taxon>
        <taxon>Chaenocephalus</taxon>
    </lineage>
</organism>
<dbReference type="EMBL" id="CM043806">
    <property type="protein sequence ID" value="KAI4813254.1"/>
    <property type="molecule type" value="Genomic_DNA"/>
</dbReference>
<evidence type="ECO:0000313" key="2">
    <source>
        <dbReference type="Proteomes" id="UP001057452"/>
    </source>
</evidence>
<name>A0ACB9WJV4_CHAAC</name>
<dbReference type="Proteomes" id="UP001057452">
    <property type="component" value="Chromosome 22"/>
</dbReference>
<proteinExistence type="predicted"/>
<sequence>QPVAYPADHHTDLCQKILFSQQWSALIICGVTAAVNIDNYGSGEQAPYCWMAWEPRPGSLLWPCELLPSLVDMHLLPVHLHPAAADTPEKKYELSS</sequence>
<keyword evidence="2" id="KW-1185">Reference proteome</keyword>
<protein>
    <submittedName>
        <fullName evidence="1">Uncharacterized protein</fullName>
    </submittedName>
</protein>
<reference evidence="1" key="1">
    <citation type="submission" date="2022-05" db="EMBL/GenBank/DDBJ databases">
        <title>Chromosome-level genome of Chaenocephalus aceratus.</title>
        <authorList>
            <person name="Park H."/>
        </authorList>
    </citation>
    <scope>NUCLEOTIDE SEQUENCE</scope>
    <source>
        <strain evidence="1">KU_202001</strain>
    </source>
</reference>
<evidence type="ECO:0000313" key="1">
    <source>
        <dbReference type="EMBL" id="KAI4813254.1"/>
    </source>
</evidence>
<feature type="non-terminal residue" evidence="1">
    <location>
        <position position="1"/>
    </location>
</feature>
<accession>A0ACB9WJV4</accession>